<evidence type="ECO:0000313" key="15">
    <source>
        <dbReference type="EMBL" id="GBF57092.1"/>
    </source>
</evidence>
<protein>
    <recommendedName>
        <fullName evidence="6">Phenylalanine-4-hydroxylase</fullName>
        <ecNumber evidence="5">1.14.16.1</ecNumber>
    </recommendedName>
    <alternativeName>
        <fullName evidence="12">Phe-4-monooxygenase</fullName>
    </alternativeName>
</protein>
<evidence type="ECO:0000256" key="5">
    <source>
        <dbReference type="ARBA" id="ARBA00011995"/>
    </source>
</evidence>
<dbReference type="Proteomes" id="UP000245086">
    <property type="component" value="Unassembled WGS sequence"/>
</dbReference>
<dbReference type="GO" id="GO:0005506">
    <property type="term" value="F:iron ion binding"/>
    <property type="evidence" value="ECO:0007669"/>
    <property type="project" value="InterPro"/>
</dbReference>
<keyword evidence="11" id="KW-0585">Phenylalanine catabolism</keyword>
<evidence type="ECO:0000256" key="4">
    <source>
        <dbReference type="ARBA" id="ARBA00009712"/>
    </source>
</evidence>
<dbReference type="RefSeq" id="WP_108983980.1">
    <property type="nucleotide sequence ID" value="NZ_BFBR01000002.1"/>
</dbReference>
<dbReference type="PROSITE" id="PS51410">
    <property type="entry name" value="BH4_AAA_HYDROXYL_2"/>
    <property type="match status" value="1"/>
</dbReference>
<accession>A0A2P2E7Q0</accession>
<evidence type="ECO:0000313" key="16">
    <source>
        <dbReference type="Proteomes" id="UP000245086"/>
    </source>
</evidence>
<comment type="caution">
    <text evidence="15">The sequence shown here is derived from an EMBL/GenBank/DDBJ whole genome shotgun (WGS) entry which is preliminary data.</text>
</comment>
<dbReference type="PANTHER" id="PTHR11473:SF24">
    <property type="entry name" value="PHENYLALANINE-4-HYDROXYLASE"/>
    <property type="match status" value="1"/>
</dbReference>
<feature type="binding site" evidence="13">
    <location>
        <position position="134"/>
    </location>
    <ligand>
        <name>Fe cation</name>
        <dbReference type="ChEBI" id="CHEBI:24875"/>
    </ligand>
</feature>
<evidence type="ECO:0000256" key="9">
    <source>
        <dbReference type="ARBA" id="ARBA00023004"/>
    </source>
</evidence>
<dbReference type="Pfam" id="PF00351">
    <property type="entry name" value="Biopterin_H"/>
    <property type="match status" value="1"/>
</dbReference>
<comment type="similarity">
    <text evidence="4">Belongs to the biopterin-dependent aromatic amino acid hydroxylase family.</text>
</comment>
<dbReference type="SUPFAM" id="SSF56534">
    <property type="entry name" value="Aromatic aminoacid monoxygenases, catalytic and oligomerization domains"/>
    <property type="match status" value="1"/>
</dbReference>
<keyword evidence="7 13" id="KW-0479">Metal-binding</keyword>
<dbReference type="CDD" id="cd03348">
    <property type="entry name" value="pro_PheOH"/>
    <property type="match status" value="1"/>
</dbReference>
<sequence length="291" mass="32831">MNTQDMHAKPPPQAAADWTIDQNWAVYQAEEHARWTRLHERQMQILPGRACDAFLAGLEALDLHGEGIPDFRHLNRQLEAISGWTIVAVPGLIPDIVFFEHLANRRFPAGNFIRSEAEFDYIEAPDVFHDVFGHVPLLTNPVFADYMQAYGKGGLRALSFNSLDALARLYWYTVEFGLISTADGPRIYGAGILSSPAESSYCLQSPSPNRLRFELRRVMQTRYRIDDFQETYFEISDFQDLFDATAQDFAPIYHALEAAPSHAPGDILESDDILQRGDHSYRAGSHLPSSA</sequence>
<dbReference type="AlphaFoldDB" id="A0A2P2E7Q0"/>
<dbReference type="EMBL" id="BFBR01000002">
    <property type="protein sequence ID" value="GBF57092.1"/>
    <property type="molecule type" value="Genomic_DNA"/>
</dbReference>
<evidence type="ECO:0000256" key="11">
    <source>
        <dbReference type="ARBA" id="ARBA00023232"/>
    </source>
</evidence>
<gene>
    <name evidence="15" type="primary">phhA</name>
    <name evidence="15" type="ORF">PbB2_00752</name>
</gene>
<keyword evidence="10" id="KW-0503">Monooxygenase</keyword>
<dbReference type="Gene3D" id="1.10.800.10">
    <property type="entry name" value="Aromatic amino acid hydroxylase"/>
    <property type="match status" value="1"/>
</dbReference>
<reference evidence="15 16" key="1">
    <citation type="journal article" date="2018" name="Genome Announc.">
        <title>Draft Genome Sequence of "Candidatus Phycosocius bacilliformis," an Alphaproteobacterial Ectosymbiont of the Hydrocarbon-Producing Green Alga Botryococcus braunii.</title>
        <authorList>
            <person name="Tanabe Y."/>
            <person name="Yamaguchi H."/>
            <person name="Watanabe M.M."/>
        </authorList>
    </citation>
    <scope>NUCLEOTIDE SEQUENCE [LARGE SCALE GENOMIC DNA]</scope>
    <source>
        <strain evidence="15 16">BOTRYCO-2</strain>
    </source>
</reference>
<dbReference type="OrthoDB" id="9780502at2"/>
<evidence type="ECO:0000256" key="3">
    <source>
        <dbReference type="ARBA" id="ARBA00005088"/>
    </source>
</evidence>
<evidence type="ECO:0000256" key="2">
    <source>
        <dbReference type="ARBA" id="ARBA00001954"/>
    </source>
</evidence>
<dbReference type="NCBIfam" id="TIGR01267">
    <property type="entry name" value="Phe4hydrox_mono"/>
    <property type="match status" value="1"/>
</dbReference>
<feature type="domain" description="Biopterin-dependent aromatic amino acid hydroxylase family profile" evidence="14">
    <location>
        <begin position="1"/>
        <end position="291"/>
    </location>
</feature>
<proteinExistence type="inferred from homology"/>
<evidence type="ECO:0000256" key="6">
    <source>
        <dbReference type="ARBA" id="ARBA00020276"/>
    </source>
</evidence>
<organism evidence="15 16">
    <name type="scientific">Candidatus Phycosocius bacilliformis</name>
    <dbReference type="NCBI Taxonomy" id="1445552"/>
    <lineage>
        <taxon>Bacteria</taxon>
        <taxon>Pseudomonadati</taxon>
        <taxon>Pseudomonadota</taxon>
        <taxon>Alphaproteobacteria</taxon>
        <taxon>Caulobacterales</taxon>
        <taxon>Caulobacterales incertae sedis</taxon>
        <taxon>Candidatus Phycosocius</taxon>
    </lineage>
</organism>
<feature type="binding site" evidence="13">
    <location>
        <position position="129"/>
    </location>
    <ligand>
        <name>Fe cation</name>
        <dbReference type="ChEBI" id="CHEBI:24875"/>
    </ligand>
</feature>
<dbReference type="PRINTS" id="PR00372">
    <property type="entry name" value="FYWHYDRXLASE"/>
</dbReference>
<evidence type="ECO:0000256" key="8">
    <source>
        <dbReference type="ARBA" id="ARBA00023002"/>
    </source>
</evidence>
<evidence type="ECO:0000256" key="13">
    <source>
        <dbReference type="PIRSR" id="PIRSR601273-2"/>
    </source>
</evidence>
<evidence type="ECO:0000256" key="10">
    <source>
        <dbReference type="ARBA" id="ARBA00023033"/>
    </source>
</evidence>
<dbReference type="EC" id="1.14.16.1" evidence="5"/>
<evidence type="ECO:0000259" key="14">
    <source>
        <dbReference type="PROSITE" id="PS51410"/>
    </source>
</evidence>
<comment type="catalytic activity">
    <reaction evidence="1">
        <text>(6R)-L-erythro-5,6,7,8-tetrahydrobiopterin + L-phenylalanine + O2 = (4aS,6R)-4a-hydroxy-L-erythro-5,6,7,8-tetrahydrobiopterin + L-tyrosine</text>
        <dbReference type="Rhea" id="RHEA:20273"/>
        <dbReference type="ChEBI" id="CHEBI:15379"/>
        <dbReference type="ChEBI" id="CHEBI:15642"/>
        <dbReference type="ChEBI" id="CHEBI:58095"/>
        <dbReference type="ChEBI" id="CHEBI:58315"/>
        <dbReference type="ChEBI" id="CHEBI:59560"/>
        <dbReference type="EC" id="1.14.16.1"/>
    </reaction>
</comment>
<comment type="pathway">
    <text evidence="3">Amino-acid degradation; L-phenylalanine degradation; acetoacetate and fumarate from L-phenylalanine: step 1/6.</text>
</comment>
<dbReference type="GO" id="GO:0004505">
    <property type="term" value="F:phenylalanine 4-monooxygenase activity"/>
    <property type="evidence" value="ECO:0007669"/>
    <property type="project" value="UniProtKB-EC"/>
</dbReference>
<dbReference type="PROSITE" id="PS00367">
    <property type="entry name" value="BH4_AAA_HYDROXYL_1"/>
    <property type="match status" value="1"/>
</dbReference>
<dbReference type="InterPro" id="IPR036951">
    <property type="entry name" value="ArAA_hydroxylase_sf"/>
</dbReference>
<dbReference type="InterPro" id="IPR001273">
    <property type="entry name" value="ArAA_hydroxylase"/>
</dbReference>
<feature type="binding site" evidence="13">
    <location>
        <position position="175"/>
    </location>
    <ligand>
        <name>Fe cation</name>
        <dbReference type="ChEBI" id="CHEBI:24875"/>
    </ligand>
</feature>
<dbReference type="InterPro" id="IPR005960">
    <property type="entry name" value="Phe-4-hydroxylase_mono"/>
</dbReference>
<dbReference type="InterPro" id="IPR018301">
    <property type="entry name" value="ArAA_hydroxylase_Fe/CU_BS"/>
</dbReference>
<dbReference type="GO" id="GO:0006559">
    <property type="term" value="P:L-phenylalanine catabolic process"/>
    <property type="evidence" value="ECO:0007669"/>
    <property type="project" value="UniProtKB-UniPathway"/>
</dbReference>
<evidence type="ECO:0000256" key="1">
    <source>
        <dbReference type="ARBA" id="ARBA00001060"/>
    </source>
</evidence>
<dbReference type="NCBIfam" id="NF008877">
    <property type="entry name" value="PRK11913.1-2"/>
    <property type="match status" value="1"/>
</dbReference>
<evidence type="ECO:0000256" key="7">
    <source>
        <dbReference type="ARBA" id="ARBA00022723"/>
    </source>
</evidence>
<dbReference type="UniPathway" id="UPA00139">
    <property type="reaction ID" value="UER00337"/>
</dbReference>
<evidence type="ECO:0000256" key="12">
    <source>
        <dbReference type="ARBA" id="ARBA00029922"/>
    </source>
</evidence>
<dbReference type="InterPro" id="IPR019774">
    <property type="entry name" value="Aromatic-AA_hydroxylase_C"/>
</dbReference>
<dbReference type="PANTHER" id="PTHR11473">
    <property type="entry name" value="AROMATIC AMINO ACID HYDROXYLASE"/>
    <property type="match status" value="1"/>
</dbReference>
<name>A0A2P2E7Q0_9PROT</name>
<keyword evidence="9 13" id="KW-0408">Iron</keyword>
<keyword evidence="8 15" id="KW-0560">Oxidoreductase</keyword>
<comment type="cofactor">
    <cofactor evidence="2 13">
        <name>Fe(2+)</name>
        <dbReference type="ChEBI" id="CHEBI:29033"/>
    </cofactor>
</comment>
<dbReference type="InterPro" id="IPR036329">
    <property type="entry name" value="Aro-AA_hydroxylase_C_sf"/>
</dbReference>
<keyword evidence="16" id="KW-1185">Reference proteome</keyword>